<dbReference type="EMBL" id="KV425917">
    <property type="protein sequence ID" value="KZV98523.1"/>
    <property type="molecule type" value="Genomic_DNA"/>
</dbReference>
<dbReference type="InParanoid" id="A0A165LYW1"/>
<evidence type="ECO:0000313" key="2">
    <source>
        <dbReference type="Proteomes" id="UP000077266"/>
    </source>
</evidence>
<name>A0A165LYW1_EXIGL</name>
<protein>
    <submittedName>
        <fullName evidence="1">Uncharacterized protein</fullName>
    </submittedName>
</protein>
<dbReference type="Pfam" id="PF18759">
    <property type="entry name" value="Plavaka"/>
    <property type="match status" value="1"/>
</dbReference>
<organism evidence="1 2">
    <name type="scientific">Exidia glandulosa HHB12029</name>
    <dbReference type="NCBI Taxonomy" id="1314781"/>
    <lineage>
        <taxon>Eukaryota</taxon>
        <taxon>Fungi</taxon>
        <taxon>Dikarya</taxon>
        <taxon>Basidiomycota</taxon>
        <taxon>Agaricomycotina</taxon>
        <taxon>Agaricomycetes</taxon>
        <taxon>Auriculariales</taxon>
        <taxon>Exidiaceae</taxon>
        <taxon>Exidia</taxon>
    </lineage>
</organism>
<gene>
    <name evidence="1" type="ORF">EXIGLDRAFT_832092</name>
</gene>
<accession>A0A165LYW1</accession>
<dbReference type="AlphaFoldDB" id="A0A165LYW1"/>
<evidence type="ECO:0000313" key="1">
    <source>
        <dbReference type="EMBL" id="KZV98523.1"/>
    </source>
</evidence>
<proteinExistence type="predicted"/>
<dbReference type="STRING" id="1314781.A0A165LYW1"/>
<keyword evidence="2" id="KW-1185">Reference proteome</keyword>
<dbReference type="Proteomes" id="UP000077266">
    <property type="component" value="Unassembled WGS sequence"/>
</dbReference>
<dbReference type="InterPro" id="IPR041078">
    <property type="entry name" value="Plavaka"/>
</dbReference>
<sequence length="734" mass="82763">MRNSPSAIQPNLTFYRNPIECLRALWADPAFSKHMSFAPEKRYANASQRVRLFTEMNTADFWWEIQGKLPMGSTVVPIIISTDKTELSQFTGDATAYPIYMTIGNIDSSIRRQPSRHAQILIGYLPTTAIEKGDMSDLTVRNARAQLFHAAVRAILEPLRDAAATGIPLKSSNGDVRNCHPILAVYAADYPEQSLVACTRYGSRCPKCKASKDEFSSGRPGDARNPVETLHTIHEADDLNSMSAIDDFLQPFGLNYVPKPFWADWEHADIHRAIAPDILHQLYQGMVKHLTAWARHVVGDDELDRRFKRAGLAHGLRHFSNGISHLSRVSGTEHKAIAKQLVACLAGYSCHTDETLKMMETALDEFHKHKDVFLNTGAAESLDLPKLHSLVHYTASIRLFGVTGGYNTEQTEREQTERLHIDLAKRGYEASNHREQDILPFMCSWLERREKMFRFATYLADRQGKTYIALKRPPKAKERPAVAVADTANDLHQSVEQIATNHGAEHFAEHLVTYIKSYVKAEWKNKKRTGPVPSYEIPAIGTLGFDVWHRVKFNTPDIQTLDAPDTLDVAHAVPARVRKAKRTKALPARFDPVMVEINGDGVAGEGGMDGIRVAQLRVVFELPEYLHVNVFDKLHLPRPGKLAYIEWFSKLGSVDDVTGMYSVRRSFKSGTQNKVRQAAVIEAIDLRRSCHFVAKLSGHKPAIPLHLTVDNLLERWTDFWINNFVDKAAYRSIY</sequence>
<reference evidence="1 2" key="1">
    <citation type="journal article" date="2016" name="Mol. Biol. Evol.">
        <title>Comparative Genomics of Early-Diverging Mushroom-Forming Fungi Provides Insights into the Origins of Lignocellulose Decay Capabilities.</title>
        <authorList>
            <person name="Nagy L.G."/>
            <person name="Riley R."/>
            <person name="Tritt A."/>
            <person name="Adam C."/>
            <person name="Daum C."/>
            <person name="Floudas D."/>
            <person name="Sun H."/>
            <person name="Yadav J.S."/>
            <person name="Pangilinan J."/>
            <person name="Larsson K.H."/>
            <person name="Matsuura K."/>
            <person name="Barry K."/>
            <person name="Labutti K."/>
            <person name="Kuo R."/>
            <person name="Ohm R.A."/>
            <person name="Bhattacharya S.S."/>
            <person name="Shirouzu T."/>
            <person name="Yoshinaga Y."/>
            <person name="Martin F.M."/>
            <person name="Grigoriev I.V."/>
            <person name="Hibbett D.S."/>
        </authorList>
    </citation>
    <scope>NUCLEOTIDE SEQUENCE [LARGE SCALE GENOMIC DNA]</scope>
    <source>
        <strain evidence="1 2">HHB12029</strain>
    </source>
</reference>
<dbReference type="OrthoDB" id="3232438at2759"/>